<dbReference type="GO" id="GO:0006310">
    <property type="term" value="P:DNA recombination"/>
    <property type="evidence" value="ECO:0007669"/>
    <property type="project" value="UniProtKB-KW"/>
</dbReference>
<dbReference type="EMBL" id="JXKC01000003">
    <property type="protein sequence ID" value="PCS19591.1"/>
    <property type="molecule type" value="Genomic_DNA"/>
</dbReference>
<protein>
    <recommendedName>
        <fullName evidence="9">Integrase</fullName>
    </recommendedName>
</protein>
<evidence type="ECO:0000313" key="7">
    <source>
        <dbReference type="EMBL" id="PCS19591.1"/>
    </source>
</evidence>
<evidence type="ECO:0008006" key="9">
    <source>
        <dbReference type="Google" id="ProtNLM"/>
    </source>
</evidence>
<dbReference type="InterPro" id="IPR013762">
    <property type="entry name" value="Integrase-like_cat_sf"/>
</dbReference>
<proteinExistence type="inferred from homology"/>
<keyword evidence="3" id="KW-0233">DNA recombination</keyword>
<reference evidence="7 8" key="1">
    <citation type="submission" date="2014-12" db="EMBL/GenBank/DDBJ databases">
        <title>Draft genome sequences of 10 type strains of Lactococcus.</title>
        <authorList>
            <person name="Sun Z."/>
            <person name="Zhong Z."/>
            <person name="Liu W."/>
            <person name="Zhang W."/>
            <person name="Zhang H."/>
        </authorList>
    </citation>
    <scope>NUCLEOTIDE SEQUENCE [LARGE SCALE GENOMIC DNA]</scope>
    <source>
        <strain evidence="7 8">DSM 21502</strain>
    </source>
</reference>
<name>A0A2A5SUP3_LACLC</name>
<evidence type="ECO:0000256" key="1">
    <source>
        <dbReference type="ARBA" id="ARBA00008857"/>
    </source>
</evidence>
<dbReference type="InterPro" id="IPR010998">
    <property type="entry name" value="Integrase_recombinase_N"/>
</dbReference>
<sequence>MLSLKESNMYIKKVKTGYQYIEKYIDESGTEKRVKVTLKDKKRATQVSALKLLDKKIYDKLNSNTISKNVKLSVVYEKWSEMVAKTYVYSTYKSYMSSVRGFVNIYRDWKIDKIKTVHLQDYLIRNSLKPKTIKHRQNVLGNLFSFAVRMKYIEENPVSSVVIPIMKKTVLDYEIQENKGLSLDELRQVIAYCHETNRSKRLIFIMEFLFLTGLRLEELAGLQKSSVDLDNKQIVIRHVTYSKAHGEDTRKLYPPKTRASMRKVYLNPRAIEIIEWFLENPLDKSFVFTNDKGGIIVQQNMFIFIRTVCEQVLGKFDNRKFNVHMLRHSHITLLAELGVPIKATMERVGHSDISTTLRVYTHVSNNMRKEVMNKLDSLVLEPKKSTPTSTPNE</sequence>
<gene>
    <name evidence="7" type="ORF">RU92_GL001922</name>
</gene>
<feature type="domain" description="Core-binding (CB)" evidence="6">
    <location>
        <begin position="70"/>
        <end position="148"/>
    </location>
</feature>
<evidence type="ECO:0000256" key="3">
    <source>
        <dbReference type="ARBA" id="ARBA00023172"/>
    </source>
</evidence>
<dbReference type="InterPro" id="IPR011010">
    <property type="entry name" value="DNA_brk_join_enz"/>
</dbReference>
<dbReference type="InterPro" id="IPR050090">
    <property type="entry name" value="Tyrosine_recombinase_XerCD"/>
</dbReference>
<dbReference type="Proteomes" id="UP000218711">
    <property type="component" value="Unassembled WGS sequence"/>
</dbReference>
<dbReference type="Gene3D" id="1.10.443.10">
    <property type="entry name" value="Intergrase catalytic core"/>
    <property type="match status" value="1"/>
</dbReference>
<evidence type="ECO:0000259" key="5">
    <source>
        <dbReference type="PROSITE" id="PS51898"/>
    </source>
</evidence>
<dbReference type="CDD" id="cd01189">
    <property type="entry name" value="INT_ICEBs1_C_like"/>
    <property type="match status" value="1"/>
</dbReference>
<dbReference type="GO" id="GO:0003677">
    <property type="term" value="F:DNA binding"/>
    <property type="evidence" value="ECO:0007669"/>
    <property type="project" value="UniProtKB-UniRule"/>
</dbReference>
<dbReference type="InterPro" id="IPR002104">
    <property type="entry name" value="Integrase_catalytic"/>
</dbReference>
<dbReference type="Gene3D" id="1.10.150.130">
    <property type="match status" value="1"/>
</dbReference>
<evidence type="ECO:0000313" key="8">
    <source>
        <dbReference type="Proteomes" id="UP000218711"/>
    </source>
</evidence>
<organism evidence="7 8">
    <name type="scientific">Lactococcus cremoris subsp. tructae</name>
    <dbReference type="NCBI Taxonomy" id="542833"/>
    <lineage>
        <taxon>Bacteria</taxon>
        <taxon>Bacillati</taxon>
        <taxon>Bacillota</taxon>
        <taxon>Bacilli</taxon>
        <taxon>Lactobacillales</taxon>
        <taxon>Streptococcaceae</taxon>
        <taxon>Lactococcus</taxon>
    </lineage>
</organism>
<feature type="domain" description="Tyr recombinase" evidence="5">
    <location>
        <begin position="176"/>
        <end position="373"/>
    </location>
</feature>
<dbReference type="AlphaFoldDB" id="A0A2A5SUP3"/>
<dbReference type="PANTHER" id="PTHR30349">
    <property type="entry name" value="PHAGE INTEGRASE-RELATED"/>
    <property type="match status" value="1"/>
</dbReference>
<comment type="caution">
    <text evidence="7">The sequence shown here is derived from an EMBL/GenBank/DDBJ whole genome shotgun (WGS) entry which is preliminary data.</text>
</comment>
<dbReference type="PROSITE" id="PS51900">
    <property type="entry name" value="CB"/>
    <property type="match status" value="1"/>
</dbReference>
<dbReference type="SUPFAM" id="SSF56349">
    <property type="entry name" value="DNA breaking-rejoining enzymes"/>
    <property type="match status" value="1"/>
</dbReference>
<comment type="similarity">
    <text evidence="1">Belongs to the 'phage' integrase family.</text>
</comment>
<accession>A0A2A5SUP3</accession>
<keyword evidence="2 4" id="KW-0238">DNA-binding</keyword>
<dbReference type="Pfam" id="PF00589">
    <property type="entry name" value="Phage_integrase"/>
    <property type="match status" value="1"/>
</dbReference>
<dbReference type="PANTHER" id="PTHR30349:SF64">
    <property type="entry name" value="PROPHAGE INTEGRASE INTD-RELATED"/>
    <property type="match status" value="1"/>
</dbReference>
<evidence type="ECO:0000256" key="2">
    <source>
        <dbReference type="ARBA" id="ARBA00023125"/>
    </source>
</evidence>
<dbReference type="PROSITE" id="PS51898">
    <property type="entry name" value="TYR_RECOMBINASE"/>
    <property type="match status" value="1"/>
</dbReference>
<dbReference type="InterPro" id="IPR044068">
    <property type="entry name" value="CB"/>
</dbReference>
<evidence type="ECO:0000259" key="6">
    <source>
        <dbReference type="PROSITE" id="PS51900"/>
    </source>
</evidence>
<evidence type="ECO:0000256" key="4">
    <source>
        <dbReference type="PROSITE-ProRule" id="PRU01248"/>
    </source>
</evidence>
<dbReference type="GO" id="GO:0015074">
    <property type="term" value="P:DNA integration"/>
    <property type="evidence" value="ECO:0007669"/>
    <property type="project" value="InterPro"/>
</dbReference>